<dbReference type="SMART" id="SM00198">
    <property type="entry name" value="SCP"/>
    <property type="match status" value="1"/>
</dbReference>
<keyword evidence="2" id="KW-0964">Secreted</keyword>
<keyword evidence="3" id="KW-0472">Membrane</keyword>
<dbReference type="Proteomes" id="UP000504634">
    <property type="component" value="Unplaced"/>
</dbReference>
<evidence type="ECO:0000313" key="5">
    <source>
        <dbReference type="Proteomes" id="UP000504634"/>
    </source>
</evidence>
<evidence type="ECO:0000256" key="3">
    <source>
        <dbReference type="SAM" id="Phobius"/>
    </source>
</evidence>
<accession>A0A6J2TI37</accession>
<dbReference type="Gene3D" id="3.40.33.10">
    <property type="entry name" value="CAP"/>
    <property type="match status" value="1"/>
</dbReference>
<feature type="transmembrane region" description="Helical" evidence="3">
    <location>
        <begin position="135"/>
        <end position="153"/>
    </location>
</feature>
<evidence type="ECO:0000256" key="2">
    <source>
        <dbReference type="ARBA" id="ARBA00022525"/>
    </source>
</evidence>
<name>A0A6J2TI37_DROLE</name>
<organism evidence="5 6">
    <name type="scientific">Drosophila lebanonensis</name>
    <name type="common">Fruit fly</name>
    <name type="synonym">Scaptodrosophila lebanonensis</name>
    <dbReference type="NCBI Taxonomy" id="7225"/>
    <lineage>
        <taxon>Eukaryota</taxon>
        <taxon>Metazoa</taxon>
        <taxon>Ecdysozoa</taxon>
        <taxon>Arthropoda</taxon>
        <taxon>Hexapoda</taxon>
        <taxon>Insecta</taxon>
        <taxon>Pterygota</taxon>
        <taxon>Neoptera</taxon>
        <taxon>Endopterygota</taxon>
        <taxon>Diptera</taxon>
        <taxon>Brachycera</taxon>
        <taxon>Muscomorpha</taxon>
        <taxon>Ephydroidea</taxon>
        <taxon>Drosophilidae</taxon>
        <taxon>Scaptodrosophila</taxon>
    </lineage>
</organism>
<feature type="domain" description="SCP" evidence="4">
    <location>
        <begin position="2"/>
        <end position="122"/>
    </location>
</feature>
<dbReference type="PANTHER" id="PTHR10334">
    <property type="entry name" value="CYSTEINE-RICH SECRETORY PROTEIN-RELATED"/>
    <property type="match status" value="1"/>
</dbReference>
<keyword evidence="5" id="KW-1185">Reference proteome</keyword>
<evidence type="ECO:0000256" key="1">
    <source>
        <dbReference type="ARBA" id="ARBA00004613"/>
    </source>
</evidence>
<dbReference type="GeneID" id="115624299"/>
<evidence type="ECO:0000259" key="4">
    <source>
        <dbReference type="SMART" id="SM00198"/>
    </source>
</evidence>
<proteinExistence type="predicted"/>
<protein>
    <submittedName>
        <fullName evidence="6">Golgi-associated plant pathogenesis-related protein 1-like</fullName>
    </submittedName>
</protein>
<dbReference type="InterPro" id="IPR001283">
    <property type="entry name" value="CRISP-related"/>
</dbReference>
<keyword evidence="3" id="KW-0812">Transmembrane</keyword>
<dbReference type="CDD" id="cd05382">
    <property type="entry name" value="CAP_GAPR1-like"/>
    <property type="match status" value="1"/>
</dbReference>
<dbReference type="GO" id="GO:0005576">
    <property type="term" value="C:extracellular region"/>
    <property type="evidence" value="ECO:0007669"/>
    <property type="project" value="UniProtKB-SubCell"/>
</dbReference>
<reference evidence="6" key="1">
    <citation type="submission" date="2025-08" db="UniProtKB">
        <authorList>
            <consortium name="RefSeq"/>
        </authorList>
    </citation>
    <scope>IDENTIFICATION</scope>
    <source>
        <strain evidence="6">11010-0011.00</strain>
        <tissue evidence="6">Whole body</tissue>
    </source>
</reference>
<dbReference type="InterPro" id="IPR034113">
    <property type="entry name" value="SCP_GAPR1-like"/>
</dbReference>
<dbReference type="InterPro" id="IPR035940">
    <property type="entry name" value="CAP_sf"/>
</dbReference>
<dbReference type="RefSeq" id="XP_030374783.1">
    <property type="nucleotide sequence ID" value="XM_030518923.1"/>
</dbReference>
<dbReference type="OrthoDB" id="337038at2759"/>
<comment type="subcellular location">
    <subcellularLocation>
        <location evidence="1">Secreted</location>
    </subcellularLocation>
</comment>
<dbReference type="AlphaFoldDB" id="A0A6J2TI37"/>
<dbReference type="SUPFAM" id="SSF55797">
    <property type="entry name" value="PR-1-like"/>
    <property type="match status" value="1"/>
</dbReference>
<dbReference type="InterPro" id="IPR014044">
    <property type="entry name" value="CAP_dom"/>
</dbReference>
<gene>
    <name evidence="6" type="primary">LOC115624299</name>
</gene>
<dbReference type="Pfam" id="PF00188">
    <property type="entry name" value="CAP"/>
    <property type="match status" value="1"/>
</dbReference>
<sequence length="154" mass="17700">MNKYRSRHKVPHLTLNRDLCITAREYAGILAFYSRIELSNSRGNYGEYMCYKEDASPVTCVDDWYEGIKYYNFTDPKIYDENEAFTQIVWKSTTDLGVGNSRNSLGGNFLVIRYLPPGNIDGLYKENVLALSGSFTFKGSVYLLIFLLSTYSYI</sequence>
<evidence type="ECO:0000313" key="6">
    <source>
        <dbReference type="RefSeq" id="XP_030374783.1"/>
    </source>
</evidence>
<keyword evidence="3" id="KW-1133">Transmembrane helix</keyword>